<evidence type="ECO:0000256" key="3">
    <source>
        <dbReference type="ARBA" id="ARBA00022833"/>
    </source>
</evidence>
<evidence type="ECO:0000313" key="5">
    <source>
        <dbReference type="EMBL" id="PIU03315.1"/>
    </source>
</evidence>
<evidence type="ECO:0000259" key="4">
    <source>
        <dbReference type="PROSITE" id="PS01358"/>
    </source>
</evidence>
<sequence>MLRELLFKQRRTKGKEEQMTLQALTCPQCGSRDFEDTAWNTRRCQHCGTVSRLSDDRLRLEILVWACPKCGFNNEREVRFCAKCGQALLRNCPVCATETRSAAEFCENCGVNFDEVPLIVEWLQHIKGILGQYGASPSMVGTIAQGSFPAVFDTLVRLVGSLKIRFYLSHSPCRVKSANTQTGEIVGMMGSAWQIKWPIRVLIQSNTSKHRGVAVICTGPIFAAKAETLSIAQQILQAISAAMKTIPITHLM</sequence>
<evidence type="ECO:0000256" key="1">
    <source>
        <dbReference type="ARBA" id="ARBA00022723"/>
    </source>
</evidence>
<dbReference type="AlphaFoldDB" id="A0A2M6XCA3"/>
<proteinExistence type="predicted"/>
<dbReference type="Pfam" id="PF12773">
    <property type="entry name" value="DZR"/>
    <property type="match status" value="1"/>
</dbReference>
<accession>A0A2M6XCA3</accession>
<keyword evidence="3" id="KW-0862">Zinc</keyword>
<comment type="caution">
    <text evidence="5">The sequence shown here is derived from an EMBL/GenBank/DDBJ whole genome shotgun (WGS) entry which is preliminary data.</text>
</comment>
<keyword evidence="1" id="KW-0479">Metal-binding</keyword>
<organism evidence="5 6">
    <name type="scientific">Candidatus Shapirobacteria bacterium CG08_land_8_20_14_0_20_39_18</name>
    <dbReference type="NCBI Taxonomy" id="1974883"/>
    <lineage>
        <taxon>Bacteria</taxon>
        <taxon>Candidatus Shapironibacteriota</taxon>
    </lineage>
</organism>
<dbReference type="EMBL" id="PEYO01000018">
    <property type="protein sequence ID" value="PIU03315.1"/>
    <property type="molecule type" value="Genomic_DNA"/>
</dbReference>
<gene>
    <name evidence="5" type="ORF">COT44_03770</name>
</gene>
<dbReference type="Proteomes" id="UP000228996">
    <property type="component" value="Unassembled WGS sequence"/>
</dbReference>
<protein>
    <recommendedName>
        <fullName evidence="4">RanBP2-type domain-containing protein</fullName>
    </recommendedName>
</protein>
<dbReference type="GO" id="GO:0008270">
    <property type="term" value="F:zinc ion binding"/>
    <property type="evidence" value="ECO:0007669"/>
    <property type="project" value="UniProtKB-KW"/>
</dbReference>
<keyword evidence="2" id="KW-0863">Zinc-finger</keyword>
<evidence type="ECO:0000256" key="2">
    <source>
        <dbReference type="ARBA" id="ARBA00022771"/>
    </source>
</evidence>
<name>A0A2M6XCA3_9BACT</name>
<feature type="domain" description="RanBP2-type" evidence="4">
    <location>
        <begin position="65"/>
        <end position="84"/>
    </location>
</feature>
<evidence type="ECO:0000313" key="6">
    <source>
        <dbReference type="Proteomes" id="UP000228996"/>
    </source>
</evidence>
<reference evidence="6" key="1">
    <citation type="submission" date="2017-09" db="EMBL/GenBank/DDBJ databases">
        <title>Depth-based differentiation of microbial function through sediment-hosted aquifers and enrichment of novel symbionts in the deep terrestrial subsurface.</title>
        <authorList>
            <person name="Probst A.J."/>
            <person name="Ladd B."/>
            <person name="Jarett J.K."/>
            <person name="Geller-Mcgrath D.E."/>
            <person name="Sieber C.M.K."/>
            <person name="Emerson J.B."/>
            <person name="Anantharaman K."/>
            <person name="Thomas B.C."/>
            <person name="Malmstrom R."/>
            <person name="Stieglmeier M."/>
            <person name="Klingl A."/>
            <person name="Woyke T."/>
            <person name="Ryan C.M."/>
            <person name="Banfield J.F."/>
        </authorList>
    </citation>
    <scope>NUCLEOTIDE SEQUENCE [LARGE SCALE GENOMIC DNA]</scope>
</reference>
<dbReference type="InterPro" id="IPR001876">
    <property type="entry name" value="Znf_RanBP2"/>
</dbReference>
<dbReference type="InterPro" id="IPR025874">
    <property type="entry name" value="DZR"/>
</dbReference>
<dbReference type="PROSITE" id="PS01358">
    <property type="entry name" value="ZF_RANBP2_1"/>
    <property type="match status" value="1"/>
</dbReference>